<name>A0A9D2BN19_9FIRM</name>
<dbReference type="InterPro" id="IPR009057">
    <property type="entry name" value="Homeodomain-like_sf"/>
</dbReference>
<evidence type="ECO:0000259" key="4">
    <source>
        <dbReference type="PROSITE" id="PS51071"/>
    </source>
</evidence>
<dbReference type="SUPFAM" id="SSF46689">
    <property type="entry name" value="Homeodomain-like"/>
    <property type="match status" value="1"/>
</dbReference>
<dbReference type="PANTHER" id="PTHR30514">
    <property type="entry name" value="GLUCOKINASE"/>
    <property type="match status" value="1"/>
</dbReference>
<evidence type="ECO:0000256" key="3">
    <source>
        <dbReference type="ARBA" id="ARBA00023163"/>
    </source>
</evidence>
<dbReference type="PROSITE" id="PS51071">
    <property type="entry name" value="HTH_RPIR"/>
    <property type="match status" value="1"/>
</dbReference>
<dbReference type="SUPFAM" id="SSF53697">
    <property type="entry name" value="SIS domain"/>
    <property type="match status" value="1"/>
</dbReference>
<dbReference type="EMBL" id="DXET01000206">
    <property type="protein sequence ID" value="HIX82121.1"/>
    <property type="molecule type" value="Genomic_DNA"/>
</dbReference>
<dbReference type="PANTHER" id="PTHR30514:SF1">
    <property type="entry name" value="HTH-TYPE TRANSCRIPTIONAL REGULATOR HEXR-RELATED"/>
    <property type="match status" value="1"/>
</dbReference>
<reference evidence="6" key="2">
    <citation type="submission" date="2021-04" db="EMBL/GenBank/DDBJ databases">
        <authorList>
            <person name="Gilroy R."/>
        </authorList>
    </citation>
    <scope>NUCLEOTIDE SEQUENCE</scope>
    <source>
        <strain evidence="6">ChiGjej1B1-14440</strain>
    </source>
</reference>
<dbReference type="Gene3D" id="3.40.50.10490">
    <property type="entry name" value="Glucose-6-phosphate isomerase like protein, domain 1"/>
    <property type="match status" value="1"/>
</dbReference>
<proteinExistence type="predicted"/>
<dbReference type="AlphaFoldDB" id="A0A9D2BN19"/>
<sequence length="291" mass="33051">MLLIHKIEQTHFSATEAIIIDYILDQGLNIKNMSANSIAKATYTSPPLLVRIAKKLGYHGWNDFKDAFINELEYLFKEQNIDASIPFVVSDDIMTIAHNIGQLQIETIQDTMSLINHDDLQQALRYLRDCKELDIYGVSNNLLLAEEFKAKLFYLHKNVNICHLPGNAKVQAAMSTKKHCAILISYSGETNYIIDVAEILKNMQTPIIAITSIADNNLSKLADVTLRISSREMLLTKIGDFATTTSIKYILDTLYAGIFSFDYQKNLDYKIQIAKLVDDRHSGYEFIDEDE</sequence>
<dbReference type="CDD" id="cd05013">
    <property type="entry name" value="SIS_RpiR"/>
    <property type="match status" value="1"/>
</dbReference>
<organism evidence="6 7">
    <name type="scientific">Candidatus Erysipelatoclostridium merdavium</name>
    <dbReference type="NCBI Taxonomy" id="2838566"/>
    <lineage>
        <taxon>Bacteria</taxon>
        <taxon>Bacillati</taxon>
        <taxon>Bacillota</taxon>
        <taxon>Erysipelotrichia</taxon>
        <taxon>Erysipelotrichales</taxon>
        <taxon>Erysipelotrichales incertae sedis</taxon>
    </lineage>
</organism>
<evidence type="ECO:0000313" key="7">
    <source>
        <dbReference type="Proteomes" id="UP000886724"/>
    </source>
</evidence>
<dbReference type="InterPro" id="IPR036388">
    <property type="entry name" value="WH-like_DNA-bd_sf"/>
</dbReference>
<evidence type="ECO:0000256" key="1">
    <source>
        <dbReference type="ARBA" id="ARBA00023015"/>
    </source>
</evidence>
<dbReference type="PROSITE" id="PS51464">
    <property type="entry name" value="SIS"/>
    <property type="match status" value="1"/>
</dbReference>
<gene>
    <name evidence="6" type="ORF">H9980_09165</name>
</gene>
<dbReference type="InterPro" id="IPR046348">
    <property type="entry name" value="SIS_dom_sf"/>
</dbReference>
<dbReference type="GO" id="GO:0003677">
    <property type="term" value="F:DNA binding"/>
    <property type="evidence" value="ECO:0007669"/>
    <property type="project" value="UniProtKB-KW"/>
</dbReference>
<dbReference type="Pfam" id="PF01418">
    <property type="entry name" value="HTH_6"/>
    <property type="match status" value="1"/>
</dbReference>
<feature type="domain" description="SIS" evidence="5">
    <location>
        <begin position="123"/>
        <end position="264"/>
    </location>
</feature>
<evidence type="ECO:0000256" key="2">
    <source>
        <dbReference type="ARBA" id="ARBA00023125"/>
    </source>
</evidence>
<dbReference type="Gene3D" id="1.10.10.10">
    <property type="entry name" value="Winged helix-like DNA-binding domain superfamily/Winged helix DNA-binding domain"/>
    <property type="match status" value="1"/>
</dbReference>
<comment type="caution">
    <text evidence="6">The sequence shown here is derived from an EMBL/GenBank/DDBJ whole genome shotgun (WGS) entry which is preliminary data.</text>
</comment>
<evidence type="ECO:0000259" key="5">
    <source>
        <dbReference type="PROSITE" id="PS51464"/>
    </source>
</evidence>
<dbReference type="GO" id="GO:0097367">
    <property type="term" value="F:carbohydrate derivative binding"/>
    <property type="evidence" value="ECO:0007669"/>
    <property type="project" value="InterPro"/>
</dbReference>
<evidence type="ECO:0000313" key="6">
    <source>
        <dbReference type="EMBL" id="HIX82121.1"/>
    </source>
</evidence>
<accession>A0A9D2BN19</accession>
<protein>
    <submittedName>
        <fullName evidence="6">MurR/RpiR family transcriptional regulator</fullName>
    </submittedName>
</protein>
<dbReference type="GO" id="GO:1901135">
    <property type="term" value="P:carbohydrate derivative metabolic process"/>
    <property type="evidence" value="ECO:0007669"/>
    <property type="project" value="InterPro"/>
</dbReference>
<reference evidence="6" key="1">
    <citation type="journal article" date="2021" name="PeerJ">
        <title>Extensive microbial diversity within the chicken gut microbiome revealed by metagenomics and culture.</title>
        <authorList>
            <person name="Gilroy R."/>
            <person name="Ravi A."/>
            <person name="Getino M."/>
            <person name="Pursley I."/>
            <person name="Horton D.L."/>
            <person name="Alikhan N.F."/>
            <person name="Baker D."/>
            <person name="Gharbi K."/>
            <person name="Hall N."/>
            <person name="Watson M."/>
            <person name="Adriaenssens E.M."/>
            <person name="Foster-Nyarko E."/>
            <person name="Jarju S."/>
            <person name="Secka A."/>
            <person name="Antonio M."/>
            <person name="Oren A."/>
            <person name="Chaudhuri R.R."/>
            <person name="La Ragione R."/>
            <person name="Hildebrand F."/>
            <person name="Pallen M.J."/>
        </authorList>
    </citation>
    <scope>NUCLEOTIDE SEQUENCE</scope>
    <source>
        <strain evidence="6">ChiGjej1B1-14440</strain>
    </source>
</reference>
<dbReference type="InterPro" id="IPR035472">
    <property type="entry name" value="RpiR-like_SIS"/>
</dbReference>
<keyword evidence="2" id="KW-0238">DNA-binding</keyword>
<dbReference type="Proteomes" id="UP000886724">
    <property type="component" value="Unassembled WGS sequence"/>
</dbReference>
<dbReference type="InterPro" id="IPR001347">
    <property type="entry name" value="SIS_dom"/>
</dbReference>
<dbReference type="GO" id="GO:0003700">
    <property type="term" value="F:DNA-binding transcription factor activity"/>
    <property type="evidence" value="ECO:0007669"/>
    <property type="project" value="InterPro"/>
</dbReference>
<dbReference type="InterPro" id="IPR047640">
    <property type="entry name" value="RpiR-like"/>
</dbReference>
<keyword evidence="3" id="KW-0804">Transcription</keyword>
<feature type="domain" description="HTH rpiR-type" evidence="4">
    <location>
        <begin position="1"/>
        <end position="75"/>
    </location>
</feature>
<dbReference type="InterPro" id="IPR000281">
    <property type="entry name" value="HTH_RpiR"/>
</dbReference>
<keyword evidence="1" id="KW-0805">Transcription regulation</keyword>
<dbReference type="Pfam" id="PF01380">
    <property type="entry name" value="SIS"/>
    <property type="match status" value="1"/>
</dbReference>